<dbReference type="PANTHER" id="PTHR45654">
    <property type="entry name" value="HOMEOBOX-LEUCINE ZIPPER PROTEIN MERISTEM L1"/>
    <property type="match status" value="1"/>
</dbReference>
<evidence type="ECO:0000256" key="4">
    <source>
        <dbReference type="ARBA" id="ARBA00023163"/>
    </source>
</evidence>
<dbReference type="Proteomes" id="UP000826656">
    <property type="component" value="Unassembled WGS sequence"/>
</dbReference>
<keyword evidence="1" id="KW-0805">Transcription regulation</keyword>
<evidence type="ECO:0000313" key="7">
    <source>
        <dbReference type="EMBL" id="KAH0751241.1"/>
    </source>
</evidence>
<dbReference type="InterPro" id="IPR023393">
    <property type="entry name" value="START-like_dom_sf"/>
</dbReference>
<feature type="domain" description="START" evidence="6">
    <location>
        <begin position="1"/>
        <end position="231"/>
    </location>
</feature>
<gene>
    <name evidence="7" type="ORF">KY290_030473</name>
</gene>
<keyword evidence="3" id="KW-0371">Homeobox</keyword>
<keyword evidence="8" id="KW-1185">Reference proteome</keyword>
<dbReference type="SUPFAM" id="SSF55961">
    <property type="entry name" value="Bet v1-like"/>
    <property type="match status" value="2"/>
</dbReference>
<evidence type="ECO:0000256" key="5">
    <source>
        <dbReference type="ARBA" id="ARBA00023242"/>
    </source>
</evidence>
<dbReference type="InterPro" id="IPR002913">
    <property type="entry name" value="START_lipid-bd_dom"/>
</dbReference>
<dbReference type="EMBL" id="JAIVGD010000019">
    <property type="protein sequence ID" value="KAH0751241.1"/>
    <property type="molecule type" value="Genomic_DNA"/>
</dbReference>
<dbReference type="CDD" id="cd08875">
    <property type="entry name" value="START_ArGLABRA2_like"/>
    <property type="match status" value="1"/>
</dbReference>
<dbReference type="PROSITE" id="PS50848">
    <property type="entry name" value="START"/>
    <property type="match status" value="1"/>
</dbReference>
<evidence type="ECO:0000256" key="2">
    <source>
        <dbReference type="ARBA" id="ARBA00023125"/>
    </source>
</evidence>
<dbReference type="SMART" id="SM00234">
    <property type="entry name" value="START"/>
    <property type="match status" value="1"/>
</dbReference>
<dbReference type="InterPro" id="IPR042160">
    <property type="entry name" value="HD-Zip_IV"/>
</dbReference>
<keyword evidence="4" id="KW-0804">Transcription</keyword>
<proteinExistence type="predicted"/>
<reference evidence="7 8" key="1">
    <citation type="journal article" date="2021" name="bioRxiv">
        <title>Chromosome-scale and haplotype-resolved genome assembly of a tetraploid potato cultivar.</title>
        <authorList>
            <person name="Sun H."/>
            <person name="Jiao W.-B."/>
            <person name="Krause K."/>
            <person name="Campoy J.A."/>
            <person name="Goel M."/>
            <person name="Folz-Donahue K."/>
            <person name="Kukat C."/>
            <person name="Huettel B."/>
            <person name="Schneeberger K."/>
        </authorList>
    </citation>
    <scope>NUCLEOTIDE SEQUENCE [LARGE SCALE GENOMIC DNA]</scope>
    <source>
        <strain evidence="7">SolTubOtavaFocal</strain>
        <tissue evidence="7">Leaves</tissue>
    </source>
</reference>
<dbReference type="PANTHER" id="PTHR45654:SF69">
    <property type="entry name" value="HOMEOBOX-LEUCINE ZIPPER PROTEIN ANTHOCYANINLESS 2-LIKE"/>
    <property type="match status" value="1"/>
</dbReference>
<evidence type="ECO:0000259" key="6">
    <source>
        <dbReference type="PROSITE" id="PS50848"/>
    </source>
</evidence>
<evidence type="ECO:0000256" key="3">
    <source>
        <dbReference type="ARBA" id="ARBA00023155"/>
    </source>
</evidence>
<keyword evidence="5" id="KW-0539">Nucleus</keyword>
<name>A0ABQ7UNQ9_SOLTU</name>
<keyword evidence="2" id="KW-0238">DNA-binding</keyword>
<evidence type="ECO:0000256" key="1">
    <source>
        <dbReference type="ARBA" id="ARBA00023015"/>
    </source>
</evidence>
<dbReference type="Pfam" id="PF25797">
    <property type="entry name" value="PDF2_C"/>
    <property type="match status" value="1"/>
</dbReference>
<dbReference type="Pfam" id="PF01852">
    <property type="entry name" value="START"/>
    <property type="match status" value="1"/>
</dbReference>
<sequence>MEYDKSVLMNHSLAAMNELLKLAMIDEPLWVRSLDGSVETLNVEEYARSFTQFNCMKSRDFRTDATRASRRMINNGLSLMEILMDKNLWMEMFPCIIGKTSTVDVISTSIGGSKSGILQLINTELQMISDLVSVREITFLRYCHQYAKDIWVIVDVSVDMMNKGAQQCEIRNCRRLPSGCVVQDLLNGYSKITWIEHMEYNENVVHHMYRPMVRSGIGFGAQRWMATLQRQSVFLGLMRSFNDPTVGLNGEKNVGMLAQRMTHNFCAGVCGTTHQWQIIQLAKGKGVKLMKRNNISDLGEPSGTVLSATKTIWLPVKHQRLFEFLINEQTRSQWDVLFSISYFMKLMVYIPKDHNIDNNISLFHVNGHDTSTNQNNMMILQDTCTDATGSLLVYATMDSLALNVVKKKGDPSGVALFPCGIAIVPDSFHYYNTANNFNRILGENDNGFCGGSLVTIGFQMLVKTFHSKKHTIESAKKANGIISGIINGIKTSLKCNRLGSSLKNFKIELTSAAMASQIEKRTYPMETEGIKLWSRIAQHLAGRTDNNSDLSKNNFGYNNLEFLDAFMHDLFMSEGVDNEMVDDDMFQAQHEFEDHMSAATGFDELLSGEFNINSDVINVI</sequence>
<dbReference type="InterPro" id="IPR057993">
    <property type="entry name" value="HD-Zip_IV_C"/>
</dbReference>
<accession>A0ABQ7UNQ9</accession>
<protein>
    <recommendedName>
        <fullName evidence="6">START domain-containing protein</fullName>
    </recommendedName>
</protein>
<evidence type="ECO:0000313" key="8">
    <source>
        <dbReference type="Proteomes" id="UP000826656"/>
    </source>
</evidence>
<dbReference type="Gene3D" id="3.30.530.20">
    <property type="match status" value="1"/>
</dbReference>
<comment type="caution">
    <text evidence="7">The sequence shown here is derived from an EMBL/GenBank/DDBJ whole genome shotgun (WGS) entry which is preliminary data.</text>
</comment>
<organism evidence="7 8">
    <name type="scientific">Solanum tuberosum</name>
    <name type="common">Potato</name>
    <dbReference type="NCBI Taxonomy" id="4113"/>
    <lineage>
        <taxon>Eukaryota</taxon>
        <taxon>Viridiplantae</taxon>
        <taxon>Streptophyta</taxon>
        <taxon>Embryophyta</taxon>
        <taxon>Tracheophyta</taxon>
        <taxon>Spermatophyta</taxon>
        <taxon>Magnoliopsida</taxon>
        <taxon>eudicotyledons</taxon>
        <taxon>Gunneridae</taxon>
        <taxon>Pentapetalae</taxon>
        <taxon>asterids</taxon>
        <taxon>lamiids</taxon>
        <taxon>Solanales</taxon>
        <taxon>Solanaceae</taxon>
        <taxon>Solanoideae</taxon>
        <taxon>Solaneae</taxon>
        <taxon>Solanum</taxon>
    </lineage>
</organism>